<gene>
    <name evidence="6" type="primary">SPBC660.15_2</name>
    <name evidence="6" type="ORF">g.99141</name>
</gene>
<feature type="domain" description="RRM" evidence="5">
    <location>
        <begin position="96"/>
        <end position="174"/>
    </location>
</feature>
<comment type="subcellular location">
    <subcellularLocation>
        <location evidence="1">Nucleus</location>
    </subcellularLocation>
</comment>
<organism evidence="6">
    <name type="scientific">Anthurium amnicola</name>
    <dbReference type="NCBI Taxonomy" id="1678845"/>
    <lineage>
        <taxon>Eukaryota</taxon>
        <taxon>Viridiplantae</taxon>
        <taxon>Streptophyta</taxon>
        <taxon>Embryophyta</taxon>
        <taxon>Tracheophyta</taxon>
        <taxon>Spermatophyta</taxon>
        <taxon>Magnoliopsida</taxon>
        <taxon>Liliopsida</taxon>
        <taxon>Araceae</taxon>
        <taxon>Pothoideae</taxon>
        <taxon>Potheae</taxon>
        <taxon>Anthurium</taxon>
    </lineage>
</organism>
<dbReference type="PANTHER" id="PTHR48033">
    <property type="entry name" value="RNA-BINDING (RRM/RBD/RNP MOTIFS) FAMILY PROTEIN"/>
    <property type="match status" value="1"/>
</dbReference>
<evidence type="ECO:0000313" key="6">
    <source>
        <dbReference type="EMBL" id="JAT49498.1"/>
    </source>
</evidence>
<evidence type="ECO:0000256" key="1">
    <source>
        <dbReference type="ARBA" id="ARBA00004123"/>
    </source>
</evidence>
<name>A0A1D1Y4J3_9ARAE</name>
<keyword evidence="3" id="KW-0694">RNA-binding</keyword>
<dbReference type="PROSITE" id="PS50102">
    <property type="entry name" value="RRM"/>
    <property type="match status" value="2"/>
</dbReference>
<accession>A0A1D1Y4J3</accession>
<dbReference type="GO" id="GO:0010468">
    <property type="term" value="P:regulation of gene expression"/>
    <property type="evidence" value="ECO:0007669"/>
    <property type="project" value="TreeGrafter"/>
</dbReference>
<evidence type="ECO:0000256" key="4">
    <source>
        <dbReference type="SAM" id="MobiDB-lite"/>
    </source>
</evidence>
<dbReference type="FunFam" id="3.30.70.330:FF:000051">
    <property type="entry name" value="Heterogeneous nuclear ribonucleoprotein 1"/>
    <property type="match status" value="1"/>
</dbReference>
<feature type="domain" description="RRM" evidence="5">
    <location>
        <begin position="7"/>
        <end position="83"/>
    </location>
</feature>
<dbReference type="InterPro" id="IPR000504">
    <property type="entry name" value="RRM_dom"/>
</dbReference>
<evidence type="ECO:0000259" key="5">
    <source>
        <dbReference type="PROSITE" id="PS50102"/>
    </source>
</evidence>
<dbReference type="GO" id="GO:0005654">
    <property type="term" value="C:nucleoplasm"/>
    <property type="evidence" value="ECO:0007669"/>
    <property type="project" value="TreeGrafter"/>
</dbReference>
<dbReference type="EMBL" id="GDJX01018438">
    <property type="protein sequence ID" value="JAT49498.1"/>
    <property type="molecule type" value="Transcribed_RNA"/>
</dbReference>
<dbReference type="InterPro" id="IPR035979">
    <property type="entry name" value="RBD_domain_sf"/>
</dbReference>
<dbReference type="PANTHER" id="PTHR48033:SF10">
    <property type="entry name" value="RNA-BINDING PROTEIN SQUID"/>
    <property type="match status" value="1"/>
</dbReference>
<dbReference type="GO" id="GO:0003723">
    <property type="term" value="F:RNA binding"/>
    <property type="evidence" value="ECO:0007669"/>
    <property type="project" value="UniProtKB-UniRule"/>
</dbReference>
<proteinExistence type="predicted"/>
<dbReference type="AlphaFoldDB" id="A0A1D1Y4J3"/>
<keyword evidence="2" id="KW-0539">Nucleus</keyword>
<sequence length="351" mass="38319">MEGGSPGKIFVGGLPKETTTEAFLKHFEKYGKVTDYVVMRDRKTGRPRGFGFITYAEPSVVDKVIQDTHVFGGKQVEIKRTIPREAIPGVKDFKTKKIFVGGIPTSVTEDEFRNFFAKFGGIKEHQIMRDHSNNRSRGFGFITFLTEQAVDDLLAQGNRIDFAGVRVEIKKAEPKTASSPPSRPSKHFSNSSPTFGRRNDAYGGYGAEGSRSGSYRSGGPLPSRPGAYGRYAGTDFGDGYGGYSRSNMGPYQGESALGLSGYYGQGTFSRLYNSGNYGIGDSFAGYGGTSVASYEASFQSGLILLIWTSVFMATEAATCQTTFSSSWRIWRILDLLNNCFGNKATAKRLTP</sequence>
<evidence type="ECO:0000256" key="2">
    <source>
        <dbReference type="ARBA" id="ARBA00023242"/>
    </source>
</evidence>
<evidence type="ECO:0000256" key="3">
    <source>
        <dbReference type="PROSITE-ProRule" id="PRU00176"/>
    </source>
</evidence>
<dbReference type="Pfam" id="PF00076">
    <property type="entry name" value="RRM_1"/>
    <property type="match status" value="2"/>
</dbReference>
<feature type="compositionally biased region" description="Low complexity" evidence="4">
    <location>
        <begin position="208"/>
        <end position="221"/>
    </location>
</feature>
<feature type="region of interest" description="Disordered" evidence="4">
    <location>
        <begin position="172"/>
        <end position="221"/>
    </location>
</feature>
<dbReference type="GO" id="GO:0000785">
    <property type="term" value="C:chromatin"/>
    <property type="evidence" value="ECO:0007669"/>
    <property type="project" value="TreeGrafter"/>
</dbReference>
<dbReference type="Gene3D" id="3.30.70.330">
    <property type="match status" value="2"/>
</dbReference>
<protein>
    <submittedName>
        <fullName evidence="6">Putative RNA-binding protein C660.15</fullName>
    </submittedName>
</protein>
<dbReference type="SUPFAM" id="SSF54928">
    <property type="entry name" value="RNA-binding domain, RBD"/>
    <property type="match status" value="2"/>
</dbReference>
<reference evidence="6" key="1">
    <citation type="submission" date="2015-07" db="EMBL/GenBank/DDBJ databases">
        <title>Transcriptome Assembly of Anthurium amnicola.</title>
        <authorList>
            <person name="Suzuki J."/>
        </authorList>
    </citation>
    <scope>NUCLEOTIDE SEQUENCE</scope>
</reference>
<dbReference type="SMART" id="SM00360">
    <property type="entry name" value="RRM"/>
    <property type="match status" value="2"/>
</dbReference>
<dbReference type="InterPro" id="IPR012677">
    <property type="entry name" value="Nucleotide-bd_a/b_plait_sf"/>
</dbReference>